<protein>
    <submittedName>
        <fullName evidence="2">Alpha-L-fucosidase C-terminal domain-containing protein</fullName>
    </submittedName>
</protein>
<dbReference type="Proteomes" id="UP001596915">
    <property type="component" value="Unassembled WGS sequence"/>
</dbReference>
<gene>
    <name evidence="2" type="ORF">ACFQ2K_12220</name>
</gene>
<comment type="caution">
    <text evidence="2">The sequence shown here is derived from an EMBL/GenBank/DDBJ whole genome shotgun (WGS) entry which is preliminary data.</text>
</comment>
<accession>A0ABW2WUJ8</accession>
<feature type="domain" description="Alpha-L-fucosidase C-terminal" evidence="1">
    <location>
        <begin position="6"/>
        <end position="82"/>
    </location>
</feature>
<keyword evidence="3" id="KW-1185">Reference proteome</keyword>
<dbReference type="EMBL" id="JBHTGL010000008">
    <property type="protein sequence ID" value="MFD0623449.1"/>
    <property type="molecule type" value="Genomic_DNA"/>
</dbReference>
<dbReference type="InterPro" id="IPR031919">
    <property type="entry name" value="Fucosidase_C"/>
</dbReference>
<name>A0ABW2WUJ8_9ACTN</name>
<organism evidence="2 3">
    <name type="scientific">Streptomyces sanglieri</name>
    <dbReference type="NCBI Taxonomy" id="193460"/>
    <lineage>
        <taxon>Bacteria</taxon>
        <taxon>Bacillati</taxon>
        <taxon>Actinomycetota</taxon>
        <taxon>Actinomycetes</taxon>
        <taxon>Kitasatosporales</taxon>
        <taxon>Streptomycetaceae</taxon>
        <taxon>Streptomyces</taxon>
    </lineage>
</organism>
<evidence type="ECO:0000259" key="1">
    <source>
        <dbReference type="Pfam" id="PF16757"/>
    </source>
</evidence>
<dbReference type="Gene3D" id="2.60.40.1180">
    <property type="entry name" value="Golgi alpha-mannosidase II"/>
    <property type="match status" value="1"/>
</dbReference>
<sequence>MPQLGEDLRFTLRPNRAFYIHSLARPGATLTVEAPVPVRGGDRITLLGHDRPLNWRVRGGSLVIDVPAAARRTGEHAWVFKIAWSG</sequence>
<reference evidence="3" key="1">
    <citation type="journal article" date="2019" name="Int. J. Syst. Evol. Microbiol.">
        <title>The Global Catalogue of Microorganisms (GCM) 10K type strain sequencing project: providing services to taxonomists for standard genome sequencing and annotation.</title>
        <authorList>
            <consortium name="The Broad Institute Genomics Platform"/>
            <consortium name="The Broad Institute Genome Sequencing Center for Infectious Disease"/>
            <person name="Wu L."/>
            <person name="Ma J."/>
        </authorList>
    </citation>
    <scope>NUCLEOTIDE SEQUENCE [LARGE SCALE GENOMIC DNA]</scope>
    <source>
        <strain evidence="3">JCM 12607</strain>
    </source>
</reference>
<evidence type="ECO:0000313" key="3">
    <source>
        <dbReference type="Proteomes" id="UP001596915"/>
    </source>
</evidence>
<proteinExistence type="predicted"/>
<dbReference type="Pfam" id="PF16757">
    <property type="entry name" value="Fucosidase_C"/>
    <property type="match status" value="1"/>
</dbReference>
<dbReference type="InterPro" id="IPR013780">
    <property type="entry name" value="Glyco_hydro_b"/>
</dbReference>
<evidence type="ECO:0000313" key="2">
    <source>
        <dbReference type="EMBL" id="MFD0623449.1"/>
    </source>
</evidence>